<dbReference type="PROSITE" id="PS50206">
    <property type="entry name" value="RHODANESE_3"/>
    <property type="match status" value="2"/>
</dbReference>
<organism evidence="5 6">
    <name type="scientific">Bacillus licheniformis</name>
    <dbReference type="NCBI Taxonomy" id="1402"/>
    <lineage>
        <taxon>Bacteria</taxon>
        <taxon>Bacillati</taxon>
        <taxon>Bacillota</taxon>
        <taxon>Bacilli</taxon>
        <taxon>Bacillales</taxon>
        <taxon>Bacillaceae</taxon>
        <taxon>Bacillus</taxon>
    </lineage>
</organism>
<reference evidence="4 7" key="2">
    <citation type="submission" date="2020-12" db="EMBL/GenBank/DDBJ databases">
        <title>FDA dAtabase for Regulatory Grade micrObial Sequences (FDA-ARGOS): Supporting development and validation of Infectious Disease Dx tests.</title>
        <authorList>
            <person name="Nelson B."/>
            <person name="Plummer A."/>
            <person name="Tallon L."/>
            <person name="Sadzewicz L."/>
            <person name="Zhao X."/>
            <person name="Boylan J."/>
            <person name="Ott S."/>
            <person name="Bowen H."/>
            <person name="Vavikolanu K."/>
            <person name="Mehta A."/>
            <person name="Aluvathingal J."/>
            <person name="Nadendla S."/>
            <person name="Myers T."/>
            <person name="Yan Y."/>
            <person name="Sichtig H."/>
        </authorList>
    </citation>
    <scope>NUCLEOTIDE SEQUENCE [LARGE SCALE GENOMIC DNA]</scope>
    <source>
        <strain evidence="4 7">FDAARGOS_923</strain>
    </source>
</reference>
<dbReference type="EMBL" id="NILC01000014">
    <property type="protein sequence ID" value="TWL30743.1"/>
    <property type="molecule type" value="Genomic_DNA"/>
</dbReference>
<dbReference type="InterPro" id="IPR001763">
    <property type="entry name" value="Rhodanese-like_dom"/>
</dbReference>
<dbReference type="InterPro" id="IPR036873">
    <property type="entry name" value="Rhodanese-like_dom_sf"/>
</dbReference>
<gene>
    <name evidence="5" type="ORF">CHCC16736_1777</name>
    <name evidence="4" type="ORF">I6G80_01505</name>
</gene>
<evidence type="ECO:0000313" key="6">
    <source>
        <dbReference type="Proteomes" id="UP000435910"/>
    </source>
</evidence>
<keyword evidence="2" id="KW-0677">Repeat</keyword>
<feature type="domain" description="Rhodanese" evidence="3">
    <location>
        <begin position="51"/>
        <end position="170"/>
    </location>
</feature>
<protein>
    <submittedName>
        <fullName evidence="4 5">Sulfurtransferase</fullName>
    </submittedName>
</protein>
<proteinExistence type="predicted"/>
<dbReference type="PANTHER" id="PTHR11364:SF27">
    <property type="entry name" value="SULFURTRANSFERASE"/>
    <property type="match status" value="1"/>
</dbReference>
<dbReference type="Pfam" id="PF00581">
    <property type="entry name" value="Rhodanese"/>
    <property type="match status" value="2"/>
</dbReference>
<dbReference type="InterPro" id="IPR045078">
    <property type="entry name" value="TST/MPST-like"/>
</dbReference>
<feature type="domain" description="Rhodanese" evidence="3">
    <location>
        <begin position="200"/>
        <end position="310"/>
    </location>
</feature>
<dbReference type="SMART" id="SM00450">
    <property type="entry name" value="RHOD"/>
    <property type="match status" value="2"/>
</dbReference>
<dbReference type="Gene3D" id="3.40.250.10">
    <property type="entry name" value="Rhodanese-like domain"/>
    <property type="match status" value="2"/>
</dbReference>
<dbReference type="Proteomes" id="UP000435910">
    <property type="component" value="Unassembled WGS sequence"/>
</dbReference>
<accession>A0A415J551</accession>
<dbReference type="GO" id="GO:0004792">
    <property type="term" value="F:thiosulfate-cyanide sulfurtransferase activity"/>
    <property type="evidence" value="ECO:0007669"/>
    <property type="project" value="InterPro"/>
</dbReference>
<evidence type="ECO:0000256" key="1">
    <source>
        <dbReference type="ARBA" id="ARBA00022679"/>
    </source>
</evidence>
<sequence>MTISGFIFDIAHERKLFFYYQNPRKNKGERRDRELSVLKSPEWVYKRLMEKTDQTVIVDVRFHLTKPDEGRKAYTKVHVPGAVFIDLKEDLSRNPEEHGGRHPLQDPDLLAAKLGKIGIDRQTDVVVYDDSGGMFAARFWWQLHYLGHDSVYIMDGGLSNWIKAGYEVNAEDPRPSEREFKPALRENELLDAKEVLKRIGREGSILIDARDPSRYTGETEPLDHRAGHIPGAKNFFWKGNLTEGGLWKSKEQLRQHYAALDPGSEIVVYCGSGVSACPNVLGLKEAGFENVKLYAGSWSDWISYPDHPISTGAEDDI</sequence>
<evidence type="ECO:0000313" key="5">
    <source>
        <dbReference type="EMBL" id="TWL30743.1"/>
    </source>
</evidence>
<dbReference type="RefSeq" id="WP_003178698.1">
    <property type="nucleotide sequence ID" value="NZ_CAJCKC010000008.1"/>
</dbReference>
<keyword evidence="1 5" id="KW-0808">Transferase</keyword>
<dbReference type="Proteomes" id="UP000595038">
    <property type="component" value="Chromosome"/>
</dbReference>
<dbReference type="SUPFAM" id="SSF52821">
    <property type="entry name" value="Rhodanese/Cell cycle control phosphatase"/>
    <property type="match status" value="2"/>
</dbReference>
<dbReference type="InterPro" id="IPR001307">
    <property type="entry name" value="Thiosulphate_STrfase_CS"/>
</dbReference>
<evidence type="ECO:0000259" key="3">
    <source>
        <dbReference type="PROSITE" id="PS50206"/>
    </source>
</evidence>
<evidence type="ECO:0000256" key="2">
    <source>
        <dbReference type="ARBA" id="ARBA00022737"/>
    </source>
</evidence>
<evidence type="ECO:0000313" key="7">
    <source>
        <dbReference type="Proteomes" id="UP000595038"/>
    </source>
</evidence>
<evidence type="ECO:0000313" key="4">
    <source>
        <dbReference type="EMBL" id="QPR74936.1"/>
    </source>
</evidence>
<name>A0A415J551_BACLI</name>
<dbReference type="CDD" id="cd01449">
    <property type="entry name" value="TST_Repeat_2"/>
    <property type="match status" value="1"/>
</dbReference>
<dbReference type="AlphaFoldDB" id="A0A415J551"/>
<reference evidence="5 6" key="1">
    <citation type="submission" date="2019-06" db="EMBL/GenBank/DDBJ databases">
        <title>Genome sequence analysis of &gt;100 Bacillus licheniformis strains suggests intrinsic resistance to this species.</title>
        <authorList>
            <person name="Wels M."/>
            <person name="Siezen R.J."/>
            <person name="Johansen E."/>
            <person name="Stuer-Lauridsen B."/>
            <person name="Bjerre K."/>
            <person name="Nielsen B.K.K."/>
        </authorList>
    </citation>
    <scope>NUCLEOTIDE SEQUENCE [LARGE SCALE GENOMIC DNA]</scope>
    <source>
        <strain evidence="5 6">BAC-16736</strain>
    </source>
</reference>
<dbReference type="PANTHER" id="PTHR11364">
    <property type="entry name" value="THIOSULFATE SULFERTANSFERASE"/>
    <property type="match status" value="1"/>
</dbReference>
<dbReference type="PROSITE" id="PS00380">
    <property type="entry name" value="RHODANESE_1"/>
    <property type="match status" value="1"/>
</dbReference>
<dbReference type="CDD" id="cd01448">
    <property type="entry name" value="TST_Repeat_1"/>
    <property type="match status" value="1"/>
</dbReference>
<dbReference type="EMBL" id="CP065647">
    <property type="protein sequence ID" value="QPR74936.1"/>
    <property type="molecule type" value="Genomic_DNA"/>
</dbReference>